<dbReference type="PANTHER" id="PTHR11662">
    <property type="entry name" value="SOLUTE CARRIER FAMILY 17"/>
    <property type="match status" value="1"/>
</dbReference>
<dbReference type="InterPro" id="IPR027378">
    <property type="entry name" value="Nucleotide_channel_N"/>
</dbReference>
<sequence>MGITNCVANLPGFMAPSFVGWVVQDGHTLQNWGIVFVTTSAIFVISGTVFNLFCTAELQPWGSNAPTSNVNNDAVTMDNTRPEPDRSSVQMCKEDSTFDLFFQNHTEFTWDFKTQQLILNSFFYGLSLSQIPAGFSSDVYGGKWPFGISVLVTAIICLLIPTAARTSTGALISLRVVQGMAA</sequence>
<dbReference type="EMBL" id="CAXIEN010000141">
    <property type="protein sequence ID" value="CAL1281262.1"/>
    <property type="molecule type" value="Genomic_DNA"/>
</dbReference>
<reference evidence="6 7" key="1">
    <citation type="submission" date="2024-04" db="EMBL/GenBank/DDBJ databases">
        <authorList>
            <person name="Rising A."/>
            <person name="Reimegard J."/>
            <person name="Sonavane S."/>
            <person name="Akerstrom W."/>
            <person name="Nylinder S."/>
            <person name="Hedman E."/>
            <person name="Kallberg Y."/>
        </authorList>
    </citation>
    <scope>NUCLEOTIDE SEQUENCE [LARGE SCALE GENOMIC DNA]</scope>
</reference>
<evidence type="ECO:0000256" key="2">
    <source>
        <dbReference type="ARBA" id="ARBA00022692"/>
    </source>
</evidence>
<dbReference type="Pfam" id="PF07690">
    <property type="entry name" value="MFS_1"/>
    <property type="match status" value="1"/>
</dbReference>
<feature type="transmembrane region" description="Helical" evidence="5">
    <location>
        <begin position="146"/>
        <end position="164"/>
    </location>
</feature>
<keyword evidence="7" id="KW-1185">Reference proteome</keyword>
<dbReference type="InterPro" id="IPR050382">
    <property type="entry name" value="MFS_Na/Anion_cotransporter"/>
</dbReference>
<evidence type="ECO:0000256" key="1">
    <source>
        <dbReference type="ARBA" id="ARBA00004141"/>
    </source>
</evidence>
<evidence type="ECO:0000313" key="6">
    <source>
        <dbReference type="EMBL" id="CAL1281262.1"/>
    </source>
</evidence>
<proteinExistence type="predicted"/>
<dbReference type="Proteomes" id="UP001497382">
    <property type="component" value="Unassembled WGS sequence"/>
</dbReference>
<dbReference type="InterPro" id="IPR011701">
    <property type="entry name" value="MFS"/>
</dbReference>
<dbReference type="Gene3D" id="1.20.120.540">
    <property type="entry name" value="Voltage-gated potassium channels"/>
    <property type="match status" value="1"/>
</dbReference>
<dbReference type="GO" id="GO:0006820">
    <property type="term" value="P:monoatomic anion transport"/>
    <property type="evidence" value="ECO:0007669"/>
    <property type="project" value="TreeGrafter"/>
</dbReference>
<name>A0AAV2ABA9_9ARAC</name>
<gene>
    <name evidence="6" type="ORF">LARSCL_LOCUS11477</name>
</gene>
<comment type="caution">
    <text evidence="6">The sequence shown here is derived from an EMBL/GenBank/DDBJ whole genome shotgun (WGS) entry which is preliminary data.</text>
</comment>
<keyword evidence="4 5" id="KW-0472">Membrane</keyword>
<dbReference type="PANTHER" id="PTHR11662:SF399">
    <property type="entry name" value="FI19708P1-RELATED"/>
    <property type="match status" value="1"/>
</dbReference>
<evidence type="ECO:0000256" key="4">
    <source>
        <dbReference type="ARBA" id="ARBA00023136"/>
    </source>
</evidence>
<feature type="transmembrane region" description="Helical" evidence="5">
    <location>
        <begin position="32"/>
        <end position="54"/>
    </location>
</feature>
<protein>
    <submittedName>
        <fullName evidence="6">Uncharacterized protein</fullName>
    </submittedName>
</protein>
<feature type="non-terminal residue" evidence="6">
    <location>
        <position position="182"/>
    </location>
</feature>
<keyword evidence="3 5" id="KW-1133">Transmembrane helix</keyword>
<dbReference type="SUPFAM" id="SSF103473">
    <property type="entry name" value="MFS general substrate transporter"/>
    <property type="match status" value="1"/>
</dbReference>
<dbReference type="AlphaFoldDB" id="A0AAV2ABA9"/>
<keyword evidence="2 5" id="KW-0812">Transmembrane</keyword>
<evidence type="ECO:0000313" key="7">
    <source>
        <dbReference type="Proteomes" id="UP001497382"/>
    </source>
</evidence>
<dbReference type="GO" id="GO:0016324">
    <property type="term" value="C:apical plasma membrane"/>
    <property type="evidence" value="ECO:0007669"/>
    <property type="project" value="TreeGrafter"/>
</dbReference>
<dbReference type="InterPro" id="IPR036259">
    <property type="entry name" value="MFS_trans_sf"/>
</dbReference>
<dbReference type="GO" id="GO:0022857">
    <property type="term" value="F:transmembrane transporter activity"/>
    <property type="evidence" value="ECO:0007669"/>
    <property type="project" value="InterPro"/>
</dbReference>
<comment type="subcellular location">
    <subcellularLocation>
        <location evidence="1">Membrane</location>
        <topology evidence="1">Multi-pass membrane protein</topology>
    </subcellularLocation>
</comment>
<evidence type="ECO:0000256" key="3">
    <source>
        <dbReference type="ARBA" id="ARBA00022989"/>
    </source>
</evidence>
<accession>A0AAV2ABA9</accession>
<evidence type="ECO:0000256" key="5">
    <source>
        <dbReference type="SAM" id="Phobius"/>
    </source>
</evidence>
<feature type="transmembrane region" description="Helical" evidence="5">
    <location>
        <begin position="117"/>
        <end position="134"/>
    </location>
</feature>
<organism evidence="6 7">
    <name type="scientific">Larinioides sclopetarius</name>
    <dbReference type="NCBI Taxonomy" id="280406"/>
    <lineage>
        <taxon>Eukaryota</taxon>
        <taxon>Metazoa</taxon>
        <taxon>Ecdysozoa</taxon>
        <taxon>Arthropoda</taxon>
        <taxon>Chelicerata</taxon>
        <taxon>Arachnida</taxon>
        <taxon>Araneae</taxon>
        <taxon>Araneomorphae</taxon>
        <taxon>Entelegynae</taxon>
        <taxon>Araneoidea</taxon>
        <taxon>Araneidae</taxon>
        <taxon>Larinioides</taxon>
    </lineage>
</organism>